<evidence type="ECO:0000313" key="11">
    <source>
        <dbReference type="WBParaSite" id="PSU_v2.g4979.t1"/>
    </source>
</evidence>
<dbReference type="Pfam" id="PF00790">
    <property type="entry name" value="VHS"/>
    <property type="match status" value="1"/>
</dbReference>
<evidence type="ECO:0000256" key="7">
    <source>
        <dbReference type="SAM" id="MobiDB-lite"/>
    </source>
</evidence>
<dbReference type="InterPro" id="IPR027422">
    <property type="entry name" value="GGA1-3"/>
</dbReference>
<dbReference type="Gene3D" id="1.20.58.160">
    <property type="match status" value="1"/>
</dbReference>
<dbReference type="GO" id="GO:0031267">
    <property type="term" value="F:small GTPase binding"/>
    <property type="evidence" value="ECO:0007669"/>
    <property type="project" value="InterPro"/>
</dbReference>
<dbReference type="GO" id="GO:0006886">
    <property type="term" value="P:intracellular protein transport"/>
    <property type="evidence" value="ECO:0007669"/>
    <property type="project" value="InterPro"/>
</dbReference>
<evidence type="ECO:0000256" key="2">
    <source>
        <dbReference type="ARBA" id="ARBA00004412"/>
    </source>
</evidence>
<evidence type="ECO:0000256" key="3">
    <source>
        <dbReference type="ARBA" id="ARBA00008099"/>
    </source>
</evidence>
<feature type="domain" description="VHS" evidence="8">
    <location>
        <begin position="31"/>
        <end position="146"/>
    </location>
</feature>
<dbReference type="GO" id="GO:0005802">
    <property type="term" value="C:trans-Golgi network"/>
    <property type="evidence" value="ECO:0007669"/>
    <property type="project" value="InterPro"/>
</dbReference>
<dbReference type="InterPro" id="IPR041198">
    <property type="entry name" value="GGA_N-GAT"/>
</dbReference>
<dbReference type="GO" id="GO:0006893">
    <property type="term" value="P:Golgi to plasma membrane transport"/>
    <property type="evidence" value="ECO:0007669"/>
    <property type="project" value="TreeGrafter"/>
</dbReference>
<keyword evidence="5" id="KW-0832">Ubl conjugation</keyword>
<comment type="similarity">
    <text evidence="3">Belongs to the GGA protein family.</text>
</comment>
<dbReference type="Gene3D" id="1.20.5.170">
    <property type="match status" value="1"/>
</dbReference>
<dbReference type="Pfam" id="PF03127">
    <property type="entry name" value="GAT"/>
    <property type="match status" value="1"/>
</dbReference>
<dbReference type="GO" id="GO:0043130">
    <property type="term" value="F:ubiquitin binding"/>
    <property type="evidence" value="ECO:0007669"/>
    <property type="project" value="InterPro"/>
</dbReference>
<dbReference type="GO" id="GO:0034394">
    <property type="term" value="P:protein localization to cell surface"/>
    <property type="evidence" value="ECO:0007669"/>
    <property type="project" value="TreeGrafter"/>
</dbReference>
<dbReference type="InterPro" id="IPR004152">
    <property type="entry name" value="GAT_dom"/>
</dbReference>
<dbReference type="PANTHER" id="PTHR45905">
    <property type="entry name" value="GOLGI-LOCALIZED, GAMMA-ADAPTIN EAR CONTAINING, ARF BINDING PROTEIN"/>
    <property type="match status" value="1"/>
</dbReference>
<name>A0A914YY03_9BILA</name>
<sequence length="482" mass="55513">MNSAEKPLEYLISRAVDPFITEEERNKFSEELCSRIGHEYEGPYLAMKFLSYRLLSPNQEEALNTLNVMDICIRRCGSRINHEIGKYRFLNQFIRLLSPKYQGLETSDVVKEKAIKLLYQWKQSMRYIEKLQQVYNQLKEQGIIDEDPTEDMEIIQIPKPSPRIASFEDEERSQLLAELLKSKSPEDLQAANRLIKSMVRSDEQKMHKHCEQRNLMDTAIEHSTLLQEILNRSSNSIDELFLSTQDYNAEDIALIENMQKSLLSLRPTLFRYASEAAETQDESLGEILNINDQINKALQLYNEKIVPQKAESIVKLTSSPSPNTMHSNHLTTTTSDVYGNNSSNSGDVDLLSILSRNNSPAVTRKEYNENKSNNDLNIFGSSYKNESPKEISLIDELNSLKFEQIPTFTMKQLISSKLLPSNIRFLDGFHPIGPPQNITQVLLLLPMSGEIKESELCFEMTFESQIYERIEGKFTIRFPQEE</sequence>
<comment type="subcellular location">
    <subcellularLocation>
        <location evidence="2">Early endosome</location>
    </subcellularLocation>
    <subcellularLocation>
        <location evidence="1">Golgi apparatus</location>
        <location evidence="1">trans-Golgi network membrane</location>
        <topology evidence="1">Peripheral membrane protein</topology>
    </subcellularLocation>
</comment>
<dbReference type="PROSITE" id="PS50909">
    <property type="entry name" value="GAT"/>
    <property type="match status" value="1"/>
</dbReference>
<reference evidence="11" key="1">
    <citation type="submission" date="2022-11" db="UniProtKB">
        <authorList>
            <consortium name="WormBaseParasite"/>
        </authorList>
    </citation>
    <scope>IDENTIFICATION</scope>
</reference>
<dbReference type="WBParaSite" id="PSU_v2.g4979.t1">
    <property type="protein sequence ID" value="PSU_v2.g4979.t1"/>
    <property type="gene ID" value="PSU_v2.g4979"/>
</dbReference>
<evidence type="ECO:0000259" key="8">
    <source>
        <dbReference type="PROSITE" id="PS50179"/>
    </source>
</evidence>
<dbReference type="InterPro" id="IPR008942">
    <property type="entry name" value="ENTH_VHS"/>
</dbReference>
<dbReference type="SUPFAM" id="SSF89009">
    <property type="entry name" value="GAT-like domain"/>
    <property type="match status" value="1"/>
</dbReference>
<accession>A0A914YY03</accession>
<dbReference type="GO" id="GO:0005769">
    <property type="term" value="C:early endosome"/>
    <property type="evidence" value="ECO:0007669"/>
    <property type="project" value="UniProtKB-SubCell"/>
</dbReference>
<keyword evidence="10" id="KW-1185">Reference proteome</keyword>
<feature type="region of interest" description="Disordered" evidence="7">
    <location>
        <begin position="317"/>
        <end position="341"/>
    </location>
</feature>
<feature type="domain" description="GAT" evidence="9">
    <location>
        <begin position="169"/>
        <end position="306"/>
    </location>
</feature>
<dbReference type="Gene3D" id="1.25.40.90">
    <property type="match status" value="1"/>
</dbReference>
<dbReference type="Proteomes" id="UP000887577">
    <property type="component" value="Unplaced"/>
</dbReference>
<proteinExistence type="inferred from homology"/>
<dbReference type="Pfam" id="PF18308">
    <property type="entry name" value="GGA_N-GAT"/>
    <property type="match status" value="1"/>
</dbReference>
<dbReference type="GO" id="GO:0035091">
    <property type="term" value="F:phosphatidylinositol binding"/>
    <property type="evidence" value="ECO:0007669"/>
    <property type="project" value="InterPro"/>
</dbReference>
<protein>
    <submittedName>
        <fullName evidence="11">ADP-ribosylation factor-binding protein GGA1</fullName>
    </submittedName>
</protein>
<dbReference type="InterPro" id="IPR038425">
    <property type="entry name" value="GAT_sf"/>
</dbReference>
<keyword evidence="6" id="KW-0653">Protein transport</keyword>
<evidence type="ECO:0000259" key="9">
    <source>
        <dbReference type="PROSITE" id="PS50909"/>
    </source>
</evidence>
<dbReference type="PANTHER" id="PTHR45905:SF1">
    <property type="entry name" value="GOLGI-LOCALIZED, GAMMA-ADAPTIN EAR CONTAINING, ARF BINDING PROTEIN"/>
    <property type="match status" value="1"/>
</dbReference>
<evidence type="ECO:0000256" key="5">
    <source>
        <dbReference type="ARBA" id="ARBA00022843"/>
    </source>
</evidence>
<dbReference type="InterPro" id="IPR002014">
    <property type="entry name" value="VHS_dom"/>
</dbReference>
<dbReference type="PROSITE" id="PS50179">
    <property type="entry name" value="VHS"/>
    <property type="match status" value="1"/>
</dbReference>
<organism evidence="10 11">
    <name type="scientific">Panagrolaimus superbus</name>
    <dbReference type="NCBI Taxonomy" id="310955"/>
    <lineage>
        <taxon>Eukaryota</taxon>
        <taxon>Metazoa</taxon>
        <taxon>Ecdysozoa</taxon>
        <taxon>Nematoda</taxon>
        <taxon>Chromadorea</taxon>
        <taxon>Rhabditida</taxon>
        <taxon>Tylenchina</taxon>
        <taxon>Panagrolaimomorpha</taxon>
        <taxon>Panagrolaimoidea</taxon>
        <taxon>Panagrolaimidae</taxon>
        <taxon>Panagrolaimus</taxon>
    </lineage>
</organism>
<dbReference type="SMART" id="SM00288">
    <property type="entry name" value="VHS"/>
    <property type="match status" value="1"/>
</dbReference>
<dbReference type="AlphaFoldDB" id="A0A914YY03"/>
<evidence type="ECO:0000256" key="4">
    <source>
        <dbReference type="ARBA" id="ARBA00022448"/>
    </source>
</evidence>
<evidence type="ECO:0000256" key="6">
    <source>
        <dbReference type="ARBA" id="ARBA00022927"/>
    </source>
</evidence>
<evidence type="ECO:0000256" key="1">
    <source>
        <dbReference type="ARBA" id="ARBA00004150"/>
    </source>
</evidence>
<evidence type="ECO:0000313" key="10">
    <source>
        <dbReference type="Proteomes" id="UP000887577"/>
    </source>
</evidence>
<dbReference type="SUPFAM" id="SSF48464">
    <property type="entry name" value="ENTH/VHS domain"/>
    <property type="match status" value="1"/>
</dbReference>
<keyword evidence="4" id="KW-0813">Transport</keyword>